<dbReference type="EMBL" id="AM778957">
    <property type="protein sequence ID" value="CAO91239.1"/>
    <property type="molecule type" value="Genomic_DNA"/>
</dbReference>
<gene>
    <name evidence="1" type="ORF">IPF_610</name>
</gene>
<evidence type="ECO:0000313" key="1">
    <source>
        <dbReference type="EMBL" id="CAO91239.1"/>
    </source>
</evidence>
<reference evidence="1" key="1">
    <citation type="submission" date="2007-08" db="EMBL/GenBank/DDBJ databases">
        <authorList>
            <person name="Frangeul L."/>
        </authorList>
    </citation>
    <scope>NUCLEOTIDE SEQUENCE</scope>
    <source>
        <strain evidence="1">PCC 7806</strain>
    </source>
</reference>
<name>A8YM20_MICA7</name>
<accession>A8YM20</accession>
<dbReference type="AlphaFoldDB" id="A8YM20"/>
<protein>
    <submittedName>
        <fullName evidence="1">Uncharacterized protein</fullName>
    </submittedName>
</protein>
<sequence>MTMKIESSPTNKFAVCLNNEGYEASLEVGKIYRVIPDETAEINSLIRVIDESGEDYAFSVNRFHAIELPKPIEEALLSVAN</sequence>
<proteinExistence type="predicted"/>
<organism evidence="1">
    <name type="scientific">Microcystis aeruginosa (strain PCC 7806)</name>
    <dbReference type="NCBI Taxonomy" id="267872"/>
    <lineage>
        <taxon>Bacteria</taxon>
        <taxon>Bacillati</taxon>
        <taxon>Cyanobacteriota</taxon>
        <taxon>Cyanophyceae</taxon>
        <taxon>Oscillatoriophycideae</taxon>
        <taxon>Chroococcales</taxon>
        <taxon>Microcystaceae</taxon>
        <taxon>Microcystis</taxon>
    </lineage>
</organism>